<evidence type="ECO:0000256" key="6">
    <source>
        <dbReference type="SAM" id="Phobius"/>
    </source>
</evidence>
<evidence type="ECO:0000313" key="9">
    <source>
        <dbReference type="EMBL" id="MCT7361046.1"/>
    </source>
</evidence>
<evidence type="ECO:0000259" key="8">
    <source>
        <dbReference type="PROSITE" id="PS51746"/>
    </source>
</evidence>
<sequence length="582" mass="65323">MTSSLNIRIGQYSTAGCKTVNQDFHGACLADNLQKERKGIAIALADGISSSNVSQVASASAVKSFLEDYYCTPDVWSVRKSAQRVIQASNSWLYSQTRRSQYAWERDKGYICTFSALILKSTQAHIFHCGDCRVYHLQGQSLEQLTQDHRVQISAGQSYLARALGMDQQLDIDYHNMPLTAGDVFILATDGLYEFVSHGQITAAIAQALKINSENSLELCAQQLAELALSQGSDDNISIQLVYITSLPDADINEWQQQLQQLTLPPALDEGAEFDGFTLLRRLHISGRSHVYLARDQDSGENVVLKFPASDIQADKAGLERFLLEDWIARRIHSPTVLRAAATNRQKQYLYNATEWVEGQTLRQWMLDNPQPGLTKVRDIVAQIAKGLRAFHRLEMLHQDLKPDNIMIDADGCIKIIDFGAVQVAGLAETHQFPAENPFPGTVQYMAPEYFCDGYIGTHSDLFSLAVITYQMLSGGELPYGLNVAKARTLHAQRRLQYRPLAISGRNIPPWIDTALAKALQPLPHKRSTELSEFIFNLNQPAEDYLRQQKPPLMERDPLLFWQSTTAILLLAVVWLSWKLLR</sequence>
<dbReference type="InterPro" id="IPR001932">
    <property type="entry name" value="PPM-type_phosphatase-like_dom"/>
</dbReference>
<dbReference type="PANTHER" id="PTHR24351">
    <property type="entry name" value="RIBOSOMAL PROTEIN S6 KINASE"/>
    <property type="match status" value="1"/>
</dbReference>
<dbReference type="Pfam" id="PF13672">
    <property type="entry name" value="PP2C_2"/>
    <property type="match status" value="1"/>
</dbReference>
<dbReference type="Pfam" id="PF00069">
    <property type="entry name" value="Pkinase"/>
    <property type="match status" value="1"/>
</dbReference>
<keyword evidence="3" id="KW-0547">Nucleotide-binding</keyword>
<evidence type="ECO:0000313" key="10">
    <source>
        <dbReference type="Proteomes" id="UP001147830"/>
    </source>
</evidence>
<evidence type="ECO:0000256" key="5">
    <source>
        <dbReference type="ARBA" id="ARBA00022840"/>
    </source>
</evidence>
<dbReference type="Gene3D" id="3.30.200.20">
    <property type="entry name" value="Phosphorylase Kinase, domain 1"/>
    <property type="match status" value="1"/>
</dbReference>
<keyword evidence="1" id="KW-0723">Serine/threonine-protein kinase</keyword>
<organism evidence="9 10">
    <name type="scientific">Thalassolituus pacificus</name>
    <dbReference type="NCBI Taxonomy" id="2975440"/>
    <lineage>
        <taxon>Bacteria</taxon>
        <taxon>Pseudomonadati</taxon>
        <taxon>Pseudomonadota</taxon>
        <taxon>Gammaproteobacteria</taxon>
        <taxon>Oceanospirillales</taxon>
        <taxon>Oceanospirillaceae</taxon>
        <taxon>Thalassolituus</taxon>
    </lineage>
</organism>
<dbReference type="PROSITE" id="PS00108">
    <property type="entry name" value="PROTEIN_KINASE_ST"/>
    <property type="match status" value="1"/>
</dbReference>
<dbReference type="SMART" id="SM00331">
    <property type="entry name" value="PP2C_SIG"/>
    <property type="match status" value="1"/>
</dbReference>
<keyword evidence="10" id="KW-1185">Reference proteome</keyword>
<keyword evidence="4 9" id="KW-0418">Kinase</keyword>
<evidence type="ECO:0000256" key="3">
    <source>
        <dbReference type="ARBA" id="ARBA00022741"/>
    </source>
</evidence>
<evidence type="ECO:0000256" key="4">
    <source>
        <dbReference type="ARBA" id="ARBA00022777"/>
    </source>
</evidence>
<name>A0A9X2WJ04_9GAMM</name>
<keyword evidence="6" id="KW-0472">Membrane</keyword>
<proteinExistence type="predicted"/>
<dbReference type="GO" id="GO:0005524">
    <property type="term" value="F:ATP binding"/>
    <property type="evidence" value="ECO:0007669"/>
    <property type="project" value="UniProtKB-KW"/>
</dbReference>
<dbReference type="InterPro" id="IPR000719">
    <property type="entry name" value="Prot_kinase_dom"/>
</dbReference>
<feature type="transmembrane region" description="Helical" evidence="6">
    <location>
        <begin position="559"/>
        <end position="578"/>
    </location>
</feature>
<gene>
    <name evidence="9" type="ORF">NYR02_18660</name>
</gene>
<keyword evidence="5" id="KW-0067">ATP-binding</keyword>
<dbReference type="Gene3D" id="1.10.510.10">
    <property type="entry name" value="Transferase(Phosphotransferase) domain 1"/>
    <property type="match status" value="1"/>
</dbReference>
<reference evidence="9" key="2">
    <citation type="submission" date="2022-08" db="EMBL/GenBank/DDBJ databases">
        <authorList>
            <person name="Dong C."/>
        </authorList>
    </citation>
    <scope>NUCLEOTIDE SEQUENCE</scope>
    <source>
        <strain evidence="9">59MF3M-4</strain>
    </source>
</reference>
<evidence type="ECO:0000259" key="7">
    <source>
        <dbReference type="PROSITE" id="PS50011"/>
    </source>
</evidence>
<accession>A0A9X2WJ04</accession>
<dbReference type="InterPro" id="IPR036457">
    <property type="entry name" value="PPM-type-like_dom_sf"/>
</dbReference>
<dbReference type="Gene3D" id="3.60.40.10">
    <property type="entry name" value="PPM-type phosphatase domain"/>
    <property type="match status" value="1"/>
</dbReference>
<dbReference type="InterPro" id="IPR008271">
    <property type="entry name" value="Ser/Thr_kinase_AS"/>
</dbReference>
<comment type="caution">
    <text evidence="9">The sequence shown here is derived from an EMBL/GenBank/DDBJ whole genome shotgun (WGS) entry which is preliminary data.</text>
</comment>
<dbReference type="SUPFAM" id="SSF81606">
    <property type="entry name" value="PP2C-like"/>
    <property type="match status" value="1"/>
</dbReference>
<dbReference type="InterPro" id="IPR011009">
    <property type="entry name" value="Kinase-like_dom_sf"/>
</dbReference>
<evidence type="ECO:0000256" key="2">
    <source>
        <dbReference type="ARBA" id="ARBA00022679"/>
    </source>
</evidence>
<dbReference type="PROSITE" id="PS50011">
    <property type="entry name" value="PROTEIN_KINASE_DOM"/>
    <property type="match status" value="1"/>
</dbReference>
<dbReference type="SUPFAM" id="SSF56112">
    <property type="entry name" value="Protein kinase-like (PK-like)"/>
    <property type="match status" value="1"/>
</dbReference>
<dbReference type="CDD" id="cd00143">
    <property type="entry name" value="PP2Cc"/>
    <property type="match status" value="1"/>
</dbReference>
<dbReference type="Proteomes" id="UP001147830">
    <property type="component" value="Unassembled WGS sequence"/>
</dbReference>
<dbReference type="EMBL" id="JAOANI010000031">
    <property type="protein sequence ID" value="MCT7361046.1"/>
    <property type="molecule type" value="Genomic_DNA"/>
</dbReference>
<dbReference type="SMART" id="SM00332">
    <property type="entry name" value="PP2Cc"/>
    <property type="match status" value="1"/>
</dbReference>
<keyword evidence="6" id="KW-0812">Transmembrane</keyword>
<dbReference type="RefSeq" id="WP_260977878.1">
    <property type="nucleotide sequence ID" value="NZ_JAOANI010000031.1"/>
</dbReference>
<dbReference type="SMART" id="SM00220">
    <property type="entry name" value="S_TKc"/>
    <property type="match status" value="1"/>
</dbReference>
<evidence type="ECO:0000256" key="1">
    <source>
        <dbReference type="ARBA" id="ARBA00022527"/>
    </source>
</evidence>
<keyword evidence="6" id="KW-1133">Transmembrane helix</keyword>
<dbReference type="PROSITE" id="PS51746">
    <property type="entry name" value="PPM_2"/>
    <property type="match status" value="1"/>
</dbReference>
<dbReference type="GO" id="GO:0004674">
    <property type="term" value="F:protein serine/threonine kinase activity"/>
    <property type="evidence" value="ECO:0007669"/>
    <property type="project" value="UniProtKB-KW"/>
</dbReference>
<feature type="domain" description="Protein kinase" evidence="7">
    <location>
        <begin position="277"/>
        <end position="546"/>
    </location>
</feature>
<reference evidence="9" key="1">
    <citation type="journal article" date="2022" name="Front. Microbiol.">
        <title>Genome-based taxonomic rearrangement of Oceanobacter-related bacteria including the description of Thalassolituus hydrocarbonoclasticus sp. nov. and Thalassolituus pacificus sp. nov. and emended description of the genus Thalassolituus.</title>
        <authorList>
            <person name="Dong C."/>
            <person name="Wei L."/>
            <person name="Wang J."/>
            <person name="Lai Q."/>
            <person name="Huang Z."/>
            <person name="Shao Z."/>
        </authorList>
    </citation>
    <scope>NUCLEOTIDE SEQUENCE</scope>
    <source>
        <strain evidence="9">59MF3M-4</strain>
    </source>
</reference>
<feature type="domain" description="PPM-type phosphatase" evidence="8">
    <location>
        <begin position="8"/>
        <end position="244"/>
    </location>
</feature>
<keyword evidence="2" id="KW-0808">Transferase</keyword>
<dbReference type="AlphaFoldDB" id="A0A9X2WJ04"/>
<dbReference type="CDD" id="cd14014">
    <property type="entry name" value="STKc_PknB_like"/>
    <property type="match status" value="1"/>
</dbReference>
<protein>
    <submittedName>
        <fullName evidence="9">Bifunctional protein-serine/threonine kinase/phosphatase</fullName>
    </submittedName>
</protein>